<gene>
    <name evidence="6" type="ORF">PQ457_20805</name>
</gene>
<organism evidence="6 7">
    <name type="scientific">Novosphingobium humi</name>
    <dbReference type="NCBI Taxonomy" id="2282397"/>
    <lineage>
        <taxon>Bacteria</taxon>
        <taxon>Pseudomonadati</taxon>
        <taxon>Pseudomonadota</taxon>
        <taxon>Alphaproteobacteria</taxon>
        <taxon>Sphingomonadales</taxon>
        <taxon>Sphingomonadaceae</taxon>
        <taxon>Novosphingobium</taxon>
    </lineage>
</organism>
<keyword evidence="3 4" id="KW-0092">Biotin</keyword>
<feature type="domain" description="Lipoyl-binding" evidence="5">
    <location>
        <begin position="73"/>
        <end position="149"/>
    </location>
</feature>
<evidence type="ECO:0000256" key="4">
    <source>
        <dbReference type="RuleBase" id="RU364072"/>
    </source>
</evidence>
<evidence type="ECO:0000259" key="5">
    <source>
        <dbReference type="PROSITE" id="PS50968"/>
    </source>
</evidence>
<dbReference type="SUPFAM" id="SSF51230">
    <property type="entry name" value="Single hybrid motif"/>
    <property type="match status" value="1"/>
</dbReference>
<dbReference type="CDD" id="cd06850">
    <property type="entry name" value="biotinyl_domain"/>
    <property type="match status" value="1"/>
</dbReference>
<keyword evidence="4" id="KW-0276">Fatty acid metabolism</keyword>
<dbReference type="EMBL" id="CP117418">
    <property type="protein sequence ID" value="WCT79435.1"/>
    <property type="molecule type" value="Genomic_DNA"/>
</dbReference>
<sequence length="152" mass="15769">MSAPFLSPEDVGDIVAILDGSDYRELDIATARFRLKVRRDGEGGGWSQEWQWAAQHAPTQTASTAAPDAPEGLVAIRAPLPGTFYRAPAPGAAPFVEPGSKVQPDTVVGIVETMKLMNPVHAGVSGEVVAIVAGNAEAIGHGAALIHIRPAA</sequence>
<name>A0ABY7U493_9SPHN</name>
<dbReference type="PRINTS" id="PR01071">
    <property type="entry name" value="ACOABIOTINCC"/>
</dbReference>
<reference evidence="6 7" key="1">
    <citation type="submission" date="2023-02" db="EMBL/GenBank/DDBJ databases">
        <title>Genome sequence of Novosphingobium humi KACC 19094.</title>
        <authorList>
            <person name="Kim S."/>
            <person name="Heo J."/>
            <person name="Kwon S.-W."/>
        </authorList>
    </citation>
    <scope>NUCLEOTIDE SEQUENCE [LARGE SCALE GENOMIC DNA]</scope>
    <source>
        <strain evidence="6 7">KACC 19094</strain>
        <plasmid evidence="6 7">unnamed1</plasmid>
    </source>
</reference>
<dbReference type="Pfam" id="PF00364">
    <property type="entry name" value="Biotin_lipoyl"/>
    <property type="match status" value="1"/>
</dbReference>
<keyword evidence="4" id="KW-0443">Lipid metabolism</keyword>
<dbReference type="PROSITE" id="PS50968">
    <property type="entry name" value="BIOTINYL_LIPOYL"/>
    <property type="match status" value="1"/>
</dbReference>
<keyword evidence="4" id="KW-0275">Fatty acid biosynthesis</keyword>
<dbReference type="InterPro" id="IPR001249">
    <property type="entry name" value="AcCoA_biotinCC"/>
</dbReference>
<keyword evidence="4" id="KW-0444">Lipid biosynthesis</keyword>
<dbReference type="InterPro" id="IPR011053">
    <property type="entry name" value="Single_hybrid_motif"/>
</dbReference>
<protein>
    <recommendedName>
        <fullName evidence="2 4">Biotin carboxyl carrier protein of acetyl-CoA carboxylase</fullName>
    </recommendedName>
</protein>
<comment type="function">
    <text evidence="1 4">This protein is a component of the acetyl coenzyme A carboxylase complex; first, biotin carboxylase catalyzes the carboxylation of the carrier protein and then the transcarboxylase transfers the carboxyl group to form malonyl-CoA.</text>
</comment>
<dbReference type="InterPro" id="IPR000089">
    <property type="entry name" value="Biotin_lipoyl"/>
</dbReference>
<dbReference type="PANTHER" id="PTHR45266">
    <property type="entry name" value="OXALOACETATE DECARBOXYLASE ALPHA CHAIN"/>
    <property type="match status" value="1"/>
</dbReference>
<dbReference type="RefSeq" id="WP_273619709.1">
    <property type="nucleotide sequence ID" value="NZ_CP103869.1"/>
</dbReference>
<keyword evidence="6" id="KW-0614">Plasmid</keyword>
<evidence type="ECO:0000313" key="7">
    <source>
        <dbReference type="Proteomes" id="UP001218231"/>
    </source>
</evidence>
<proteinExistence type="predicted"/>
<evidence type="ECO:0000256" key="2">
    <source>
        <dbReference type="ARBA" id="ARBA00017562"/>
    </source>
</evidence>
<evidence type="ECO:0000256" key="1">
    <source>
        <dbReference type="ARBA" id="ARBA00003761"/>
    </source>
</evidence>
<comment type="pathway">
    <text evidence="4">Lipid metabolism; fatty acid biosynthesis.</text>
</comment>
<keyword evidence="7" id="KW-1185">Reference proteome</keyword>
<dbReference type="Gene3D" id="2.40.50.100">
    <property type="match status" value="1"/>
</dbReference>
<dbReference type="PANTHER" id="PTHR45266:SF3">
    <property type="entry name" value="OXALOACETATE DECARBOXYLASE ALPHA CHAIN"/>
    <property type="match status" value="1"/>
</dbReference>
<accession>A0ABY7U493</accession>
<geneLocation type="plasmid" evidence="6 7">
    <name>unnamed1</name>
</geneLocation>
<dbReference type="InterPro" id="IPR050709">
    <property type="entry name" value="Biotin_Carboxyl_Carrier/Decarb"/>
</dbReference>
<dbReference type="Proteomes" id="UP001218231">
    <property type="component" value="Plasmid unnamed1"/>
</dbReference>
<evidence type="ECO:0000313" key="6">
    <source>
        <dbReference type="EMBL" id="WCT79435.1"/>
    </source>
</evidence>
<evidence type="ECO:0000256" key="3">
    <source>
        <dbReference type="ARBA" id="ARBA00023267"/>
    </source>
</evidence>